<evidence type="ECO:0000313" key="1">
    <source>
        <dbReference type="EMBL" id="RGV34612.1"/>
    </source>
</evidence>
<organism evidence="1 4">
    <name type="scientific">Butyricimonas virosa</name>
    <dbReference type="NCBI Taxonomy" id="544645"/>
    <lineage>
        <taxon>Bacteria</taxon>
        <taxon>Pseudomonadati</taxon>
        <taxon>Bacteroidota</taxon>
        <taxon>Bacteroidia</taxon>
        <taxon>Bacteroidales</taxon>
        <taxon>Odoribacteraceae</taxon>
        <taxon>Butyricimonas</taxon>
    </lineage>
</organism>
<protein>
    <submittedName>
        <fullName evidence="1">Uncharacterized protein</fullName>
    </submittedName>
</protein>
<dbReference type="Proteomes" id="UP000283589">
    <property type="component" value="Unassembled WGS sequence"/>
</dbReference>
<dbReference type="EMBL" id="QRPV01000007">
    <property type="protein sequence ID" value="RHM44031.1"/>
    <property type="molecule type" value="Genomic_DNA"/>
</dbReference>
<name>A0A412X2F3_9BACT</name>
<evidence type="ECO:0000313" key="2">
    <source>
        <dbReference type="EMBL" id="RGY19073.1"/>
    </source>
</evidence>
<sequence>MKKLLFIILFLIPTLYSMIEAQDLKKSFVPLSKFNKDTVAYIKANYGDVCYRYPNQKIELFFEDTDGELPVKSFYMVSDYSELSYLVLFFYTPEEIKQRLVNGLEVYSITCVLKDVISSKENSLVYNKLFRIGFEKLCKMDTSFREIINKFAIEFVVYENRTQTMKKMLKL</sequence>
<evidence type="ECO:0000313" key="4">
    <source>
        <dbReference type="Proteomes" id="UP000283589"/>
    </source>
</evidence>
<dbReference type="RefSeq" id="WP_117721921.1">
    <property type="nucleotide sequence ID" value="NZ_CABJDM010000007.1"/>
</dbReference>
<dbReference type="Proteomes" id="UP000286038">
    <property type="component" value="Unassembled WGS sequence"/>
</dbReference>
<dbReference type="AlphaFoldDB" id="A0A412X2F3"/>
<dbReference type="EMBL" id="QRZA01000007">
    <property type="protein sequence ID" value="RGV34612.1"/>
    <property type="molecule type" value="Genomic_DNA"/>
</dbReference>
<gene>
    <name evidence="1" type="ORF">DWW18_08000</name>
    <name evidence="3" type="ORF">DWZ68_08390</name>
    <name evidence="2" type="ORF">DXA50_07195</name>
</gene>
<evidence type="ECO:0000313" key="3">
    <source>
        <dbReference type="EMBL" id="RHM44031.1"/>
    </source>
</evidence>
<reference evidence="4 5" key="1">
    <citation type="submission" date="2018-08" db="EMBL/GenBank/DDBJ databases">
        <title>A genome reference for cultivated species of the human gut microbiota.</title>
        <authorList>
            <person name="Zou Y."/>
            <person name="Xue W."/>
            <person name="Luo G."/>
        </authorList>
    </citation>
    <scope>NUCLEOTIDE SEQUENCE [LARGE SCALE GENOMIC DNA]</scope>
    <source>
        <strain evidence="1 4">AF14-49</strain>
        <strain evidence="3 5">AF34-33</strain>
        <strain evidence="2 6">OF02-7</strain>
    </source>
</reference>
<accession>A0A412X2F3</accession>
<evidence type="ECO:0000313" key="5">
    <source>
        <dbReference type="Proteomes" id="UP000286038"/>
    </source>
</evidence>
<evidence type="ECO:0000313" key="6">
    <source>
        <dbReference type="Proteomes" id="UP000286063"/>
    </source>
</evidence>
<proteinExistence type="predicted"/>
<comment type="caution">
    <text evidence="1">The sequence shown here is derived from an EMBL/GenBank/DDBJ whole genome shotgun (WGS) entry which is preliminary data.</text>
</comment>
<dbReference type="Proteomes" id="UP000286063">
    <property type="component" value="Unassembled WGS sequence"/>
</dbReference>
<dbReference type="EMBL" id="QSCR01000008">
    <property type="protein sequence ID" value="RGY19073.1"/>
    <property type="molecule type" value="Genomic_DNA"/>
</dbReference>